<evidence type="ECO:0000259" key="2">
    <source>
        <dbReference type="Pfam" id="PF00188"/>
    </source>
</evidence>
<dbReference type="InterPro" id="IPR014044">
    <property type="entry name" value="CAP_dom"/>
</dbReference>
<keyword evidence="4" id="KW-1185">Reference proteome</keyword>
<dbReference type="OrthoDB" id="7846629at2"/>
<feature type="signal peptide" evidence="1">
    <location>
        <begin position="1"/>
        <end position="20"/>
    </location>
</feature>
<evidence type="ECO:0000256" key="1">
    <source>
        <dbReference type="SAM" id="SignalP"/>
    </source>
</evidence>
<gene>
    <name evidence="3" type="ORF">SAMN05421795_102360</name>
</gene>
<keyword evidence="1" id="KW-0732">Signal</keyword>
<dbReference type="InterPro" id="IPR035940">
    <property type="entry name" value="CAP_sf"/>
</dbReference>
<dbReference type="Pfam" id="PF00188">
    <property type="entry name" value="CAP"/>
    <property type="match status" value="1"/>
</dbReference>
<protein>
    <submittedName>
        <fullName evidence="3">Cysteine-rich secretory protein family protein</fullName>
    </submittedName>
</protein>
<proteinExistence type="predicted"/>
<accession>A0A1N7L0B0</accession>
<feature type="domain" description="SCP" evidence="2">
    <location>
        <begin position="52"/>
        <end position="165"/>
    </location>
</feature>
<evidence type="ECO:0000313" key="4">
    <source>
        <dbReference type="Proteomes" id="UP000186098"/>
    </source>
</evidence>
<dbReference type="PROSITE" id="PS51257">
    <property type="entry name" value="PROKAR_LIPOPROTEIN"/>
    <property type="match status" value="1"/>
</dbReference>
<dbReference type="CDD" id="cd05379">
    <property type="entry name" value="CAP_bacterial"/>
    <property type="match status" value="1"/>
</dbReference>
<dbReference type="EMBL" id="FTOM01000002">
    <property type="protein sequence ID" value="SIS67090.1"/>
    <property type="molecule type" value="Genomic_DNA"/>
</dbReference>
<dbReference type="SUPFAM" id="SSF55797">
    <property type="entry name" value="PR-1-like"/>
    <property type="match status" value="1"/>
</dbReference>
<dbReference type="PANTHER" id="PTHR31157:SF1">
    <property type="entry name" value="SCP DOMAIN-CONTAINING PROTEIN"/>
    <property type="match status" value="1"/>
</dbReference>
<dbReference type="STRING" id="407234.SAMN05421795_102360"/>
<organism evidence="3 4">
    <name type="scientific">Phaeovulum vinaykumarii</name>
    <dbReference type="NCBI Taxonomy" id="407234"/>
    <lineage>
        <taxon>Bacteria</taxon>
        <taxon>Pseudomonadati</taxon>
        <taxon>Pseudomonadota</taxon>
        <taxon>Alphaproteobacteria</taxon>
        <taxon>Rhodobacterales</taxon>
        <taxon>Paracoccaceae</taxon>
        <taxon>Phaeovulum</taxon>
    </lineage>
</organism>
<dbReference type="Gene3D" id="3.40.33.10">
    <property type="entry name" value="CAP"/>
    <property type="match status" value="1"/>
</dbReference>
<evidence type="ECO:0000313" key="3">
    <source>
        <dbReference type="EMBL" id="SIS67090.1"/>
    </source>
</evidence>
<name>A0A1N7L0B0_9RHOB</name>
<dbReference type="Proteomes" id="UP000186098">
    <property type="component" value="Unassembled WGS sequence"/>
</dbReference>
<dbReference type="AlphaFoldDB" id="A0A1N7L0B0"/>
<sequence>MNRRIGVFSAMCLVVLAACAPPPPQLGPDGKPLPQVYRINPGDTDRIVYSMLDSMNTLRAATGAPALTVSSALSSAAAAHSRDMAAQNRPWHFGTDGSTPLDRARRAGYSGHVVGENISETYESETETLQAWMGLPDTRDVVMSPEAREMGLGWFQEPGGKIWWTLMTGHP</sequence>
<reference evidence="4" key="1">
    <citation type="submission" date="2017-01" db="EMBL/GenBank/DDBJ databases">
        <authorList>
            <person name="Varghese N."/>
            <person name="Submissions S."/>
        </authorList>
    </citation>
    <scope>NUCLEOTIDE SEQUENCE [LARGE SCALE GENOMIC DNA]</scope>
    <source>
        <strain evidence="4">DSM 18714</strain>
    </source>
</reference>
<feature type="chain" id="PRO_5012275349" evidence="1">
    <location>
        <begin position="21"/>
        <end position="171"/>
    </location>
</feature>
<dbReference type="PANTHER" id="PTHR31157">
    <property type="entry name" value="SCP DOMAIN-CONTAINING PROTEIN"/>
    <property type="match status" value="1"/>
</dbReference>
<dbReference type="RefSeq" id="WP_076364843.1">
    <property type="nucleotide sequence ID" value="NZ_FTOM01000002.1"/>
</dbReference>